<dbReference type="EMBL" id="RDQH01000330">
    <property type="protein sequence ID" value="RXI00645.1"/>
    <property type="molecule type" value="Genomic_DNA"/>
</dbReference>
<comment type="subcellular location">
    <subcellularLocation>
        <location evidence="1">Cytoplasm</location>
    </subcellularLocation>
</comment>
<feature type="region of interest" description="Disordered" evidence="4">
    <location>
        <begin position="1"/>
        <end position="64"/>
    </location>
</feature>
<evidence type="ECO:0000256" key="1">
    <source>
        <dbReference type="ARBA" id="ARBA00004496"/>
    </source>
</evidence>
<evidence type="ECO:0000313" key="5">
    <source>
        <dbReference type="EMBL" id="RXI00645.1"/>
    </source>
</evidence>
<dbReference type="InterPro" id="IPR000406">
    <property type="entry name" value="Rho_GDI"/>
</dbReference>
<dbReference type="Pfam" id="PF02115">
    <property type="entry name" value="Rho_GDI"/>
    <property type="match status" value="1"/>
</dbReference>
<name>A0A498K3X0_MALDO</name>
<evidence type="ECO:0000313" key="6">
    <source>
        <dbReference type="Proteomes" id="UP000290289"/>
    </source>
</evidence>
<protein>
    <recommendedName>
        <fullName evidence="7">Rho GDP-dissociation inhibitor 1</fullName>
    </recommendedName>
</protein>
<dbReference type="GO" id="GO:0016020">
    <property type="term" value="C:membrane"/>
    <property type="evidence" value="ECO:0007669"/>
    <property type="project" value="TreeGrafter"/>
</dbReference>
<dbReference type="InterPro" id="IPR014756">
    <property type="entry name" value="Ig_E-set"/>
</dbReference>
<sequence>MSAAVGAISATKGATFNSQMAEEELVNSDKKNMAASVEKPSQLLPKGDDGHSDEVDLDEEDDEVAALESEKDQLVLGPQFSLKEQLEKDKDDESLRKWKEQLLGSVDLSAVGESKEPEVRVLSLTIVCRGRPDLVLPIPLTHKPKSSLFTLKEGCQYRIKFTFSVSKNIVSGLKYTNTVWKTGVRVDNSKRMLGTFSPQEEPYIYETAEDTVPASIFARGWYCVRTKFLDDDGKCYLDMSYYFEIQKNWPKST</sequence>
<dbReference type="Gene3D" id="2.70.50.30">
    <property type="entry name" value="Coagulation Factor XIII, subunit A, domain 1"/>
    <property type="match status" value="1"/>
</dbReference>
<dbReference type="InterPro" id="IPR024792">
    <property type="entry name" value="RhoGDI_dom_sf"/>
</dbReference>
<dbReference type="AlphaFoldDB" id="A0A498K3X0"/>
<dbReference type="Gramene" id="mRNA:MD04G0023300">
    <property type="protein sequence ID" value="mRNA:MD04G0023300"/>
    <property type="gene ID" value="MD04G0023300"/>
</dbReference>
<dbReference type="FunFam" id="2.70.50.30:FF:000002">
    <property type="entry name" value="Rho GDP-dissociation inhibitor 1"/>
    <property type="match status" value="1"/>
</dbReference>
<keyword evidence="3" id="KW-0963">Cytoplasm</keyword>
<dbReference type="OrthoDB" id="1683373at2759"/>
<keyword evidence="6" id="KW-1185">Reference proteome</keyword>
<proteinExistence type="inferred from homology"/>
<dbReference type="PANTHER" id="PTHR10980:SF61">
    <property type="entry name" value="OS01G0913600 PROTEIN"/>
    <property type="match status" value="1"/>
</dbReference>
<dbReference type="GO" id="GO:0007266">
    <property type="term" value="P:Rho protein signal transduction"/>
    <property type="evidence" value="ECO:0007669"/>
    <property type="project" value="InterPro"/>
</dbReference>
<evidence type="ECO:0000256" key="3">
    <source>
        <dbReference type="ARBA" id="ARBA00022490"/>
    </source>
</evidence>
<dbReference type="GO" id="GO:0005094">
    <property type="term" value="F:Rho GDP-dissociation inhibitor activity"/>
    <property type="evidence" value="ECO:0007669"/>
    <property type="project" value="InterPro"/>
</dbReference>
<evidence type="ECO:0000256" key="4">
    <source>
        <dbReference type="SAM" id="MobiDB-lite"/>
    </source>
</evidence>
<dbReference type="PRINTS" id="PR00492">
    <property type="entry name" value="RHOGDI"/>
</dbReference>
<dbReference type="GO" id="GO:0005829">
    <property type="term" value="C:cytosol"/>
    <property type="evidence" value="ECO:0007669"/>
    <property type="project" value="TreeGrafter"/>
</dbReference>
<evidence type="ECO:0008006" key="7">
    <source>
        <dbReference type="Google" id="ProtNLM"/>
    </source>
</evidence>
<dbReference type="STRING" id="3750.A0A498K3X0"/>
<comment type="similarity">
    <text evidence="2">Belongs to the Rho GDI family.</text>
</comment>
<accession>A0A498K3X0</accession>
<organism evidence="5 6">
    <name type="scientific">Malus domestica</name>
    <name type="common">Apple</name>
    <name type="synonym">Pyrus malus</name>
    <dbReference type="NCBI Taxonomy" id="3750"/>
    <lineage>
        <taxon>Eukaryota</taxon>
        <taxon>Viridiplantae</taxon>
        <taxon>Streptophyta</taxon>
        <taxon>Embryophyta</taxon>
        <taxon>Tracheophyta</taxon>
        <taxon>Spermatophyta</taxon>
        <taxon>Magnoliopsida</taxon>
        <taxon>eudicotyledons</taxon>
        <taxon>Gunneridae</taxon>
        <taxon>Pentapetalae</taxon>
        <taxon>rosids</taxon>
        <taxon>fabids</taxon>
        <taxon>Rosales</taxon>
        <taxon>Rosaceae</taxon>
        <taxon>Amygdaloideae</taxon>
        <taxon>Maleae</taxon>
        <taxon>Malus</taxon>
    </lineage>
</organism>
<reference evidence="5 6" key="1">
    <citation type="submission" date="2018-10" db="EMBL/GenBank/DDBJ databases">
        <title>A high-quality apple genome assembly.</title>
        <authorList>
            <person name="Hu J."/>
        </authorList>
    </citation>
    <scope>NUCLEOTIDE SEQUENCE [LARGE SCALE GENOMIC DNA]</scope>
    <source>
        <strain evidence="6">cv. HFTH1</strain>
        <tissue evidence="5">Young leaf</tissue>
    </source>
</reference>
<evidence type="ECO:0000256" key="2">
    <source>
        <dbReference type="ARBA" id="ARBA00009758"/>
    </source>
</evidence>
<gene>
    <name evidence="5" type="ORF">DVH24_000879</name>
</gene>
<dbReference type="SUPFAM" id="SSF81296">
    <property type="entry name" value="E set domains"/>
    <property type="match status" value="1"/>
</dbReference>
<feature type="compositionally biased region" description="Acidic residues" evidence="4">
    <location>
        <begin position="55"/>
        <end position="64"/>
    </location>
</feature>
<dbReference type="SMR" id="A0A498K3X0"/>
<dbReference type="Proteomes" id="UP000290289">
    <property type="component" value="Chromosome 4"/>
</dbReference>
<dbReference type="PANTHER" id="PTHR10980">
    <property type="entry name" value="RHO GDP-DISSOCIATION INHIBITOR"/>
    <property type="match status" value="1"/>
</dbReference>
<comment type="caution">
    <text evidence="5">The sequence shown here is derived from an EMBL/GenBank/DDBJ whole genome shotgun (WGS) entry which is preliminary data.</text>
</comment>